<dbReference type="CDD" id="cd00160">
    <property type="entry name" value="RhoGEF"/>
    <property type="match status" value="1"/>
</dbReference>
<evidence type="ECO:0000313" key="7">
    <source>
        <dbReference type="Proteomes" id="UP000242474"/>
    </source>
</evidence>
<feature type="compositionally biased region" description="Polar residues" evidence="3">
    <location>
        <begin position="256"/>
        <end position="271"/>
    </location>
</feature>
<feature type="compositionally biased region" description="Low complexity" evidence="3">
    <location>
        <begin position="148"/>
        <end position="160"/>
    </location>
</feature>
<dbReference type="Proteomes" id="UP000242474">
    <property type="component" value="Unassembled WGS sequence"/>
</dbReference>
<dbReference type="InterPro" id="IPR001611">
    <property type="entry name" value="Leu-rich_rpt"/>
</dbReference>
<feature type="region of interest" description="Disordered" evidence="3">
    <location>
        <begin position="301"/>
        <end position="370"/>
    </location>
</feature>
<dbReference type="SMART" id="SM00364">
    <property type="entry name" value="LRR_BAC"/>
    <property type="match status" value="3"/>
</dbReference>
<evidence type="ECO:0000256" key="2">
    <source>
        <dbReference type="ARBA" id="ARBA00022737"/>
    </source>
</evidence>
<evidence type="ECO:0000259" key="4">
    <source>
        <dbReference type="PROSITE" id="PS50010"/>
    </source>
</evidence>
<evidence type="ECO:0000259" key="5">
    <source>
        <dbReference type="PROSITE" id="PS51082"/>
    </source>
</evidence>
<feature type="domain" description="DH" evidence="4">
    <location>
        <begin position="828"/>
        <end position="1010"/>
    </location>
</feature>
<dbReference type="InterPro" id="IPR035899">
    <property type="entry name" value="DBL_dom_sf"/>
</dbReference>
<dbReference type="PANTHER" id="PTHR12673:SF270">
    <property type="entry name" value="FYVE-TYPE DOMAIN-CONTAINING PROTEIN"/>
    <property type="match status" value="1"/>
</dbReference>
<reference evidence="6 7" key="1">
    <citation type="journal article" date="2015" name="Genome Biol. Evol.">
        <title>Phylogenomic analyses indicate that early fungi evolved digesting cell walls of algal ancestors of land plants.</title>
        <authorList>
            <person name="Chang Y."/>
            <person name="Wang S."/>
            <person name="Sekimoto S."/>
            <person name="Aerts A.L."/>
            <person name="Choi C."/>
            <person name="Clum A."/>
            <person name="LaButti K.M."/>
            <person name="Lindquist E.A."/>
            <person name="Yee Ngan C."/>
            <person name="Ohm R.A."/>
            <person name="Salamov A.A."/>
            <person name="Grigoriev I.V."/>
            <person name="Spatafora J.W."/>
            <person name="Berbee M.L."/>
        </authorList>
    </citation>
    <scope>NUCLEOTIDE SEQUENCE [LARGE SCALE GENOMIC DNA]</scope>
    <source>
        <strain evidence="6 7">NRRL 1564</strain>
    </source>
</reference>
<dbReference type="Gene3D" id="1.20.900.10">
    <property type="entry name" value="Dbl homology (DH) domain"/>
    <property type="match status" value="1"/>
</dbReference>
<dbReference type="InterPro" id="IPR003591">
    <property type="entry name" value="Leu-rich_rpt_typical-subtyp"/>
</dbReference>
<dbReference type="OrthoDB" id="660555at2759"/>
<feature type="domain" description="WH2" evidence="5">
    <location>
        <begin position="3"/>
        <end position="20"/>
    </location>
</feature>
<keyword evidence="2" id="KW-0677">Repeat</keyword>
<dbReference type="AlphaFoldDB" id="A0A2G5BC80"/>
<dbReference type="InterPro" id="IPR051092">
    <property type="entry name" value="FYVE_RhoGEF_PH"/>
</dbReference>
<organism evidence="6 7">
    <name type="scientific">Coemansia reversa (strain ATCC 12441 / NRRL 1564)</name>
    <dbReference type="NCBI Taxonomy" id="763665"/>
    <lineage>
        <taxon>Eukaryota</taxon>
        <taxon>Fungi</taxon>
        <taxon>Fungi incertae sedis</taxon>
        <taxon>Zoopagomycota</taxon>
        <taxon>Kickxellomycotina</taxon>
        <taxon>Kickxellomycetes</taxon>
        <taxon>Kickxellales</taxon>
        <taxon>Kickxellaceae</taxon>
        <taxon>Coemansia</taxon>
    </lineage>
</organism>
<feature type="region of interest" description="Disordered" evidence="3">
    <location>
        <begin position="1"/>
        <end position="287"/>
    </location>
</feature>
<feature type="compositionally biased region" description="Pro residues" evidence="3">
    <location>
        <begin position="355"/>
        <end position="365"/>
    </location>
</feature>
<protein>
    <recommendedName>
        <fullName evidence="8">DH domain-containing protein</fullName>
    </recommendedName>
</protein>
<evidence type="ECO:0008006" key="8">
    <source>
        <dbReference type="Google" id="ProtNLM"/>
    </source>
</evidence>
<evidence type="ECO:0000256" key="1">
    <source>
        <dbReference type="ARBA" id="ARBA00022614"/>
    </source>
</evidence>
<dbReference type="PANTHER" id="PTHR12673">
    <property type="entry name" value="FACIOGENITAL DYSPLASIA PROTEIN"/>
    <property type="match status" value="1"/>
</dbReference>
<dbReference type="GO" id="GO:0005085">
    <property type="term" value="F:guanyl-nucleotide exchange factor activity"/>
    <property type="evidence" value="ECO:0007669"/>
    <property type="project" value="InterPro"/>
</dbReference>
<proteinExistence type="predicted"/>
<dbReference type="GO" id="GO:0005737">
    <property type="term" value="C:cytoplasm"/>
    <property type="evidence" value="ECO:0007669"/>
    <property type="project" value="TreeGrafter"/>
</dbReference>
<dbReference type="SMART" id="SM00325">
    <property type="entry name" value="RhoGEF"/>
    <property type="match status" value="1"/>
</dbReference>
<name>A0A2G5BC80_COERN</name>
<dbReference type="InterPro" id="IPR000219">
    <property type="entry name" value="DH_dom"/>
</dbReference>
<dbReference type="InterPro" id="IPR003124">
    <property type="entry name" value="WH2_dom"/>
</dbReference>
<sequence>MADRNALLKQIQKGRTLNKTVTNDRSTPNVGGSSGGGSKPPMAAMGLPRPPIIPLTGNPGGAGKSVSAESQTAPIPMPGFGNLFSKERPKLKHRAGGVDVGRTSEENGSSAAKHTAAEPSEQSSAGQRIANGLRFSLPFRRNSRGRGESQSGSESESFGSKPRAALSPGHNDGSPAIPERRPDSARNWAPPAPSASVSRPASSVSTKRVPPRPPLSSKPQIKPKPVGLVAGRIGSAHSPPAAGAGGSSSLRDQLRPVSSPTQDLPQTFSRTSAEDHNDSGGIIAESQGSVSSLAGMFGQSVRSKNIGHGRTLTGSTFSGPASVPKTPARAPPPPPNSTNSGGASHRRTNSAAAPSQPPPPLPPLSLSPAAKGIPVREGKWTFHPLSDLPPPPLVGKIARHTARSFASYGAMSDGLAGSPLELLTLLLQHSGKCYKPSFQHPVMQKSPLARAPAIEDAPLTPTLQCEDDSADLKSSSARTLADCASYADYSNLALAEPPCGISEEAVVLDLSHNALTRLPQGIGYAFLALHTLDISYNQVAVLPEDIGRLNSLRALYTSNNMLESLPRSIDALQHLEVLDISGNCIASLEPPISRLSVLRILNIGENRLTRLPSFLGLLVKTLQVLLVDGNPFDRAHQALVEPILIKLPKEAIRVTKMAERTMRALTGSNMQNGSASNIITSTGAADALSTPPKPREYMATLRQLVNAGFRRRRRRARDRGTSTPQGAQGFVTSSEHFVSADSVSQRSTYDGLHSPAADALAEPLQDVANVAHVLWRLRDEWDLDPQHSESHIVDKHIAQLRSYDAQTANVRVTNEFHRIVEGKTGSSLRMKILSELLVTEVTYVDTLKNVVGVYLNPMREAKILAESELRKIFSNVEVILAFHNDHFLPAITHALSQPQMAIGNVFLQHSAHFRLYSTYTNSHDTSVHTLAAVLSRRSVSSFLRNARHDVTQIGQVSLDGHLLTPVQRLPRYRMLLTDLLANTPRTHSDYQPLAAALCELNRSICEVNERKRVHENLLLLQRLQEQITGAADIPLIAPHRLLKLVGNFRIQSLCSSIVTKPDAELKRSNSGSVYRYYLFNDMLLQCLSGMNKDMRVSRVYWLRSRLAPADVTHDHRLRIVDAECILYLQGDVESVRRWACEINRRLAD</sequence>
<dbReference type="STRING" id="763665.A0A2G5BC80"/>
<feature type="compositionally biased region" description="Polar residues" evidence="3">
    <location>
        <begin position="13"/>
        <end position="30"/>
    </location>
</feature>
<keyword evidence="7" id="KW-1185">Reference proteome</keyword>
<evidence type="ECO:0000256" key="3">
    <source>
        <dbReference type="SAM" id="MobiDB-lite"/>
    </source>
</evidence>
<dbReference type="InterPro" id="IPR032675">
    <property type="entry name" value="LRR_dom_sf"/>
</dbReference>
<dbReference type="Pfam" id="PF02205">
    <property type="entry name" value="WH2"/>
    <property type="match status" value="1"/>
</dbReference>
<dbReference type="Gene3D" id="3.80.10.10">
    <property type="entry name" value="Ribonuclease Inhibitor"/>
    <property type="match status" value="1"/>
</dbReference>
<dbReference type="EMBL" id="KZ303499">
    <property type="protein sequence ID" value="PIA16613.1"/>
    <property type="molecule type" value="Genomic_DNA"/>
</dbReference>
<dbReference type="PROSITE" id="PS51450">
    <property type="entry name" value="LRR"/>
    <property type="match status" value="2"/>
</dbReference>
<dbReference type="GO" id="GO:0003779">
    <property type="term" value="F:actin binding"/>
    <property type="evidence" value="ECO:0007669"/>
    <property type="project" value="InterPro"/>
</dbReference>
<feature type="region of interest" description="Disordered" evidence="3">
    <location>
        <begin position="710"/>
        <end position="734"/>
    </location>
</feature>
<dbReference type="SUPFAM" id="SSF52075">
    <property type="entry name" value="Outer arm dynein light chain 1"/>
    <property type="match status" value="1"/>
</dbReference>
<dbReference type="Pfam" id="PF13855">
    <property type="entry name" value="LRR_8"/>
    <property type="match status" value="1"/>
</dbReference>
<dbReference type="SUPFAM" id="SSF48065">
    <property type="entry name" value="DBL homology domain (DH-domain)"/>
    <property type="match status" value="1"/>
</dbReference>
<dbReference type="Pfam" id="PF00621">
    <property type="entry name" value="RhoGEF"/>
    <property type="match status" value="1"/>
</dbReference>
<feature type="compositionally biased region" description="Polar residues" evidence="3">
    <location>
        <begin position="721"/>
        <end position="734"/>
    </location>
</feature>
<accession>A0A2G5BC80</accession>
<dbReference type="PROSITE" id="PS50010">
    <property type="entry name" value="DH_2"/>
    <property type="match status" value="1"/>
</dbReference>
<feature type="compositionally biased region" description="Low complexity" evidence="3">
    <location>
        <begin position="194"/>
        <end position="205"/>
    </location>
</feature>
<dbReference type="SMART" id="SM00369">
    <property type="entry name" value="LRR_TYP"/>
    <property type="match status" value="5"/>
</dbReference>
<gene>
    <name evidence="6" type="ORF">COEREDRAFT_86994</name>
</gene>
<evidence type="ECO:0000313" key="6">
    <source>
        <dbReference type="EMBL" id="PIA16613.1"/>
    </source>
</evidence>
<keyword evidence="1" id="KW-0433">Leucine-rich repeat</keyword>
<dbReference type="PROSITE" id="PS51082">
    <property type="entry name" value="WH2"/>
    <property type="match status" value="1"/>
</dbReference>